<reference evidence="1" key="1">
    <citation type="submission" date="2015-11" db="EMBL/GenBank/DDBJ databases">
        <title>De novo transcriptome assembly of four potential Pierce s Disease insect vectors from Arizona vineyards.</title>
        <authorList>
            <person name="Tassone E.E."/>
        </authorList>
    </citation>
    <scope>NUCLEOTIDE SEQUENCE</scope>
</reference>
<dbReference type="EMBL" id="GEBQ01018653">
    <property type="protein sequence ID" value="JAT21324.1"/>
    <property type="molecule type" value="Transcribed_RNA"/>
</dbReference>
<organism evidence="1">
    <name type="scientific">Graphocephala atropunctata</name>
    <dbReference type="NCBI Taxonomy" id="36148"/>
    <lineage>
        <taxon>Eukaryota</taxon>
        <taxon>Metazoa</taxon>
        <taxon>Ecdysozoa</taxon>
        <taxon>Arthropoda</taxon>
        <taxon>Hexapoda</taxon>
        <taxon>Insecta</taxon>
        <taxon>Pterygota</taxon>
        <taxon>Neoptera</taxon>
        <taxon>Paraneoptera</taxon>
        <taxon>Hemiptera</taxon>
        <taxon>Auchenorrhyncha</taxon>
        <taxon>Membracoidea</taxon>
        <taxon>Cicadellidae</taxon>
        <taxon>Cicadellinae</taxon>
        <taxon>Cicadellini</taxon>
        <taxon>Graphocephala</taxon>
    </lineage>
</organism>
<proteinExistence type="predicted"/>
<protein>
    <submittedName>
        <fullName evidence="1">Uncharacterized protein</fullName>
    </submittedName>
</protein>
<dbReference type="AlphaFoldDB" id="A0A1B6LCU2"/>
<sequence>MLTRLLRAVLSTVNQLDRGWGVLCTRVVTAIRREGGHHYWRTSITRALQRAVEEGYLRYNSTTRRYFSQGVTRALLNRDNIGVHILISDEEAVFTPGVILVGQASNARRIRHREVRRDVARVVAPPPVVPPVVQRRQRFGQSLCLNVMKLSENIKSLENLTAKETTEILEGDNQTAEQL</sequence>
<name>A0A1B6LCU2_9HEMI</name>
<evidence type="ECO:0000313" key="1">
    <source>
        <dbReference type="EMBL" id="JAT21324.1"/>
    </source>
</evidence>
<gene>
    <name evidence="1" type="ORF">g.5250</name>
</gene>
<accession>A0A1B6LCU2</accession>